<evidence type="ECO:0000313" key="9">
    <source>
        <dbReference type="Proteomes" id="UP001146351"/>
    </source>
</evidence>
<dbReference type="AlphaFoldDB" id="A0A9W9ISU3"/>
<sequence length="471" mass="52800">MGFKQKAIISPSTVRDWRHMVESWSPEEREQKERRLVRRIDWHLLPILDRNALPQARVQGLEKDTGMVGVDYNVVLSVTFIGYILMQIPSNMLLSILRPSWYLAGCMVAWGAVSAATGAIQDFGAPFFAGVAFLFSGWYTRKEIGMRLGIFFCGAMLSGAFGGLFSAGIAAAFAHNHMASWRWLFIIEGAATVFFSLVTGVVIPDWPSTTTWLTEEEKALGMMRMYEDAGNELDEIRTLAAFKMAAQDYRVWLCIFGQFCVQAVASLTNFLPTLVENFDFNTYQTLLMTAPPYLVTAAFCLWNTWCSDQTSNRSNHIIFPTIAAIIGIVITMATLNTGARYFALFLMLPGTYGCFQISNAWMANISARPRKKRAVALAMNNSIGNIALVWTPYLYPKSDGPRYMIAWAVNLALSVALLLSTIALSLFLRRNNKAMGFEDAEFEMPDASDGKATCEIREDYNYASMWARYDI</sequence>
<dbReference type="InterPro" id="IPR036259">
    <property type="entry name" value="MFS_trans_sf"/>
</dbReference>
<feature type="transmembrane region" description="Helical" evidence="7">
    <location>
        <begin position="341"/>
        <end position="362"/>
    </location>
</feature>
<reference evidence="8" key="2">
    <citation type="journal article" date="2023" name="IMA Fungus">
        <title>Comparative genomic study of the Penicillium genus elucidates a diverse pangenome and 15 lateral gene transfer events.</title>
        <authorList>
            <person name="Petersen C."/>
            <person name="Sorensen T."/>
            <person name="Nielsen M.R."/>
            <person name="Sondergaard T.E."/>
            <person name="Sorensen J.L."/>
            <person name="Fitzpatrick D.A."/>
            <person name="Frisvad J.C."/>
            <person name="Nielsen K.L."/>
        </authorList>
    </citation>
    <scope>NUCLEOTIDE SEQUENCE</scope>
    <source>
        <strain evidence="8">IBT 21917</strain>
    </source>
</reference>
<evidence type="ECO:0000256" key="5">
    <source>
        <dbReference type="ARBA" id="ARBA00022989"/>
    </source>
</evidence>
<dbReference type="InterPro" id="IPR011701">
    <property type="entry name" value="MFS"/>
</dbReference>
<comment type="similarity">
    <text evidence="2">Belongs to the major facilitator superfamily.</text>
</comment>
<feature type="transmembrane region" description="Helical" evidence="7">
    <location>
        <begin position="317"/>
        <end position="335"/>
    </location>
</feature>
<keyword evidence="3" id="KW-0813">Transport</keyword>
<keyword evidence="5 7" id="KW-1133">Transmembrane helix</keyword>
<dbReference type="GO" id="GO:0016020">
    <property type="term" value="C:membrane"/>
    <property type="evidence" value="ECO:0007669"/>
    <property type="project" value="UniProtKB-SubCell"/>
</dbReference>
<accession>A0A9W9ISU3</accession>
<evidence type="ECO:0000313" key="8">
    <source>
        <dbReference type="EMBL" id="KAJ5182445.1"/>
    </source>
</evidence>
<comment type="caution">
    <text evidence="8">The sequence shown here is derived from an EMBL/GenBank/DDBJ whole genome shotgun (WGS) entry which is preliminary data.</text>
</comment>
<dbReference type="Pfam" id="PF07690">
    <property type="entry name" value="MFS_1"/>
    <property type="match status" value="1"/>
</dbReference>
<evidence type="ECO:0000256" key="2">
    <source>
        <dbReference type="ARBA" id="ARBA00008335"/>
    </source>
</evidence>
<evidence type="ECO:0000256" key="7">
    <source>
        <dbReference type="SAM" id="Phobius"/>
    </source>
</evidence>
<dbReference type="Proteomes" id="UP001146351">
    <property type="component" value="Unassembled WGS sequence"/>
</dbReference>
<feature type="transmembrane region" description="Helical" evidence="7">
    <location>
        <begin position="251"/>
        <end position="271"/>
    </location>
</feature>
<evidence type="ECO:0000256" key="1">
    <source>
        <dbReference type="ARBA" id="ARBA00004141"/>
    </source>
</evidence>
<dbReference type="EMBL" id="JAPQKO010000001">
    <property type="protein sequence ID" value="KAJ5182445.1"/>
    <property type="molecule type" value="Genomic_DNA"/>
</dbReference>
<protein>
    <submittedName>
        <fullName evidence="8">MFS general substrate transporter</fullName>
    </submittedName>
</protein>
<dbReference type="PANTHER" id="PTHR43791:SF92">
    <property type="entry name" value="AGL026WP"/>
    <property type="match status" value="1"/>
</dbReference>
<feature type="transmembrane region" description="Helical" evidence="7">
    <location>
        <begin position="70"/>
        <end position="88"/>
    </location>
</feature>
<dbReference type="PANTHER" id="PTHR43791">
    <property type="entry name" value="PERMEASE-RELATED"/>
    <property type="match status" value="1"/>
</dbReference>
<gene>
    <name evidence="8" type="ORF">N7492_000061</name>
</gene>
<proteinExistence type="inferred from homology"/>
<dbReference type="GO" id="GO:0022857">
    <property type="term" value="F:transmembrane transporter activity"/>
    <property type="evidence" value="ECO:0007669"/>
    <property type="project" value="InterPro"/>
</dbReference>
<keyword evidence="6 7" id="KW-0472">Membrane</keyword>
<keyword evidence="9" id="KW-1185">Reference proteome</keyword>
<feature type="transmembrane region" description="Helical" evidence="7">
    <location>
        <begin position="283"/>
        <end position="305"/>
    </location>
</feature>
<name>A0A9W9ISU3_9EURO</name>
<evidence type="ECO:0000256" key="6">
    <source>
        <dbReference type="ARBA" id="ARBA00023136"/>
    </source>
</evidence>
<dbReference type="FunFam" id="1.20.1250.20:FF:000013">
    <property type="entry name" value="MFS general substrate transporter"/>
    <property type="match status" value="1"/>
</dbReference>
<feature type="transmembrane region" description="Helical" evidence="7">
    <location>
        <begin position="123"/>
        <end position="141"/>
    </location>
</feature>
<keyword evidence="4 7" id="KW-0812">Transmembrane</keyword>
<dbReference type="SUPFAM" id="SSF103473">
    <property type="entry name" value="MFS general substrate transporter"/>
    <property type="match status" value="1"/>
</dbReference>
<reference evidence="8" key="1">
    <citation type="submission" date="2022-11" db="EMBL/GenBank/DDBJ databases">
        <authorList>
            <person name="Petersen C."/>
        </authorList>
    </citation>
    <scope>NUCLEOTIDE SEQUENCE</scope>
    <source>
        <strain evidence="8">IBT 21917</strain>
    </source>
</reference>
<feature type="transmembrane region" description="Helical" evidence="7">
    <location>
        <begin position="148"/>
        <end position="174"/>
    </location>
</feature>
<dbReference type="Gene3D" id="1.20.1250.20">
    <property type="entry name" value="MFS general substrate transporter like domains"/>
    <property type="match status" value="2"/>
</dbReference>
<feature type="transmembrane region" description="Helical" evidence="7">
    <location>
        <begin position="374"/>
        <end position="393"/>
    </location>
</feature>
<dbReference type="OrthoDB" id="2250022at2759"/>
<feature type="transmembrane region" description="Helical" evidence="7">
    <location>
        <begin position="405"/>
        <end position="428"/>
    </location>
</feature>
<evidence type="ECO:0000256" key="3">
    <source>
        <dbReference type="ARBA" id="ARBA00022448"/>
    </source>
</evidence>
<comment type="subcellular location">
    <subcellularLocation>
        <location evidence="1">Membrane</location>
        <topology evidence="1">Multi-pass membrane protein</topology>
    </subcellularLocation>
</comment>
<organism evidence="8 9">
    <name type="scientific">Penicillium capsulatum</name>
    <dbReference type="NCBI Taxonomy" id="69766"/>
    <lineage>
        <taxon>Eukaryota</taxon>
        <taxon>Fungi</taxon>
        <taxon>Dikarya</taxon>
        <taxon>Ascomycota</taxon>
        <taxon>Pezizomycotina</taxon>
        <taxon>Eurotiomycetes</taxon>
        <taxon>Eurotiomycetidae</taxon>
        <taxon>Eurotiales</taxon>
        <taxon>Aspergillaceae</taxon>
        <taxon>Penicillium</taxon>
    </lineage>
</organism>
<evidence type="ECO:0000256" key="4">
    <source>
        <dbReference type="ARBA" id="ARBA00022692"/>
    </source>
</evidence>
<feature type="transmembrane region" description="Helical" evidence="7">
    <location>
        <begin position="180"/>
        <end position="203"/>
    </location>
</feature>